<dbReference type="GO" id="GO:0009190">
    <property type="term" value="P:cyclic nucleotide biosynthetic process"/>
    <property type="evidence" value="ECO:0007669"/>
    <property type="project" value="InterPro"/>
</dbReference>
<organism evidence="4 5">
    <name type="scientific">Candidatus Accumulibacter proximus</name>
    <dbReference type="NCBI Taxonomy" id="2954385"/>
    <lineage>
        <taxon>Bacteria</taxon>
        <taxon>Pseudomonadati</taxon>
        <taxon>Pseudomonadota</taxon>
        <taxon>Betaproteobacteria</taxon>
        <taxon>Candidatus Accumulibacter</taxon>
    </lineage>
</organism>
<dbReference type="PROSITE" id="PS51831">
    <property type="entry name" value="HD"/>
    <property type="match status" value="1"/>
</dbReference>
<dbReference type="Proteomes" id="UP000697998">
    <property type="component" value="Unassembled WGS sequence"/>
</dbReference>
<dbReference type="InterPro" id="IPR001054">
    <property type="entry name" value="A/G_cyclase"/>
</dbReference>
<dbReference type="EMBL" id="JADJMH010000022">
    <property type="protein sequence ID" value="MBK7676705.1"/>
    <property type="molecule type" value="Genomic_DNA"/>
</dbReference>
<dbReference type="InterPro" id="IPR029787">
    <property type="entry name" value="Nucleotide_cyclase"/>
</dbReference>
<sequence>MGLAELSLGDASLITATFLFTDIEGSTSMWENESQAMRVALQRHNTLLSSAIEQHGGCVFKTVGDAFCVTFEDAAGALEAAYQIQARLGTEKWPTRTQLRVRVALHTGPAYLSGGDYFGTTVNRVARLLAVTHGGQTLLTSTTQALVRESLPDGTSLRDTGMLRLRDLPQPVHVFQLVHPGLSSSLLDVADSSAGNKLTAEPVARFRPVDVYEVPTLPAIVVQALKVMQDPNSDARAVERVIVHDPAISAKILRVANSAFFGFSRRVGTIAEAVRVLGFTNVQGMLISVGAFDAFRTKRLSLVEFWQHSIAVATAARFLSTRVNCSADEAFMAGLLHDIGKLIFAVQAEASYQHVLELKRESALTSLEAERTLFEFTHPEVGQMVAERWDLPPRHVAAIAHHHNPADAGNERLFCTLVGLADQAAYTALSPYTPVEHHAERIGLLDALDLGPGHWDDCLCHLQEARTTIEAFVGAIQ</sequence>
<dbReference type="SMART" id="SM00471">
    <property type="entry name" value="HDc"/>
    <property type="match status" value="1"/>
</dbReference>
<dbReference type="SUPFAM" id="SSF109604">
    <property type="entry name" value="HD-domain/PDEase-like"/>
    <property type="match status" value="1"/>
</dbReference>
<dbReference type="PROSITE" id="PS51833">
    <property type="entry name" value="HDOD"/>
    <property type="match status" value="1"/>
</dbReference>
<dbReference type="InterPro" id="IPR006674">
    <property type="entry name" value="HD_domain"/>
</dbReference>
<dbReference type="SMART" id="SM00044">
    <property type="entry name" value="CYCc"/>
    <property type="match status" value="1"/>
</dbReference>
<dbReference type="SUPFAM" id="SSF55073">
    <property type="entry name" value="Nucleotide cyclase"/>
    <property type="match status" value="1"/>
</dbReference>
<dbReference type="NCBIfam" id="TIGR00277">
    <property type="entry name" value="HDIG"/>
    <property type="match status" value="1"/>
</dbReference>
<reference evidence="4 5" key="1">
    <citation type="submission" date="2020-10" db="EMBL/GenBank/DDBJ databases">
        <title>Connecting structure to function with the recovery of over 1000 high-quality activated sludge metagenome-assembled genomes encoding full-length rRNA genes using long-read sequencing.</title>
        <authorList>
            <person name="Singleton C.M."/>
            <person name="Petriglieri F."/>
            <person name="Kristensen J.M."/>
            <person name="Kirkegaard R.H."/>
            <person name="Michaelsen T.Y."/>
            <person name="Andersen M.H."/>
            <person name="Karst S.M."/>
            <person name="Dueholm M.S."/>
            <person name="Nielsen P.H."/>
            <person name="Albertsen M."/>
        </authorList>
    </citation>
    <scope>NUCLEOTIDE SEQUENCE [LARGE SCALE GENOMIC DNA]</scope>
    <source>
        <strain evidence="4">EsbW_18-Q3-R4-48_BATAC.285</strain>
    </source>
</reference>
<proteinExistence type="predicted"/>
<dbReference type="CDD" id="cd07302">
    <property type="entry name" value="CHD"/>
    <property type="match status" value="1"/>
</dbReference>
<dbReference type="InterPro" id="IPR013976">
    <property type="entry name" value="HDOD"/>
</dbReference>
<dbReference type="CDD" id="cd00077">
    <property type="entry name" value="HDc"/>
    <property type="match status" value="1"/>
</dbReference>
<comment type="caution">
    <text evidence="4">The sequence shown here is derived from an EMBL/GenBank/DDBJ whole genome shotgun (WGS) entry which is preliminary data.</text>
</comment>
<dbReference type="Gene3D" id="3.30.70.1230">
    <property type="entry name" value="Nucleotide cyclase"/>
    <property type="match status" value="1"/>
</dbReference>
<evidence type="ECO:0000259" key="2">
    <source>
        <dbReference type="PROSITE" id="PS51831"/>
    </source>
</evidence>
<dbReference type="InterPro" id="IPR003607">
    <property type="entry name" value="HD/PDEase_dom"/>
</dbReference>
<dbReference type="InterPro" id="IPR006675">
    <property type="entry name" value="HDIG_dom"/>
</dbReference>
<dbReference type="Gene3D" id="1.10.3210.10">
    <property type="entry name" value="Hypothetical protein af1432"/>
    <property type="match status" value="1"/>
</dbReference>
<dbReference type="PANTHER" id="PTHR33525">
    <property type="match status" value="1"/>
</dbReference>
<dbReference type="GO" id="GO:0004016">
    <property type="term" value="F:adenylate cyclase activity"/>
    <property type="evidence" value="ECO:0007669"/>
    <property type="project" value="UniProtKB-ARBA"/>
</dbReference>
<dbReference type="PROSITE" id="PS50125">
    <property type="entry name" value="GUANYLATE_CYCLASE_2"/>
    <property type="match status" value="1"/>
</dbReference>
<evidence type="ECO:0000259" key="3">
    <source>
        <dbReference type="PROSITE" id="PS51833"/>
    </source>
</evidence>
<dbReference type="InterPro" id="IPR052340">
    <property type="entry name" value="RNase_Y/CdgJ"/>
</dbReference>
<name>A0A935Q0C8_9PROT</name>
<protein>
    <submittedName>
        <fullName evidence="4">HDOD domain-containing protein</fullName>
    </submittedName>
</protein>
<dbReference type="AlphaFoldDB" id="A0A935Q0C8"/>
<dbReference type="GO" id="GO:0035556">
    <property type="term" value="P:intracellular signal transduction"/>
    <property type="evidence" value="ECO:0007669"/>
    <property type="project" value="InterPro"/>
</dbReference>
<accession>A0A935Q0C8</accession>
<dbReference type="PANTHER" id="PTHR33525:SF3">
    <property type="entry name" value="RIBONUCLEASE Y"/>
    <property type="match status" value="1"/>
</dbReference>
<feature type="domain" description="Guanylate cyclase" evidence="1">
    <location>
        <begin position="17"/>
        <end position="129"/>
    </location>
</feature>
<feature type="domain" description="HD" evidence="2">
    <location>
        <begin position="305"/>
        <end position="427"/>
    </location>
</feature>
<feature type="domain" description="HDOD" evidence="3">
    <location>
        <begin position="214"/>
        <end position="405"/>
    </location>
</feature>
<evidence type="ECO:0000259" key="1">
    <source>
        <dbReference type="PROSITE" id="PS50125"/>
    </source>
</evidence>
<evidence type="ECO:0000313" key="5">
    <source>
        <dbReference type="Proteomes" id="UP000697998"/>
    </source>
</evidence>
<dbReference type="Pfam" id="PF00211">
    <property type="entry name" value="Guanylate_cyc"/>
    <property type="match status" value="1"/>
</dbReference>
<dbReference type="Pfam" id="PF08668">
    <property type="entry name" value="HDOD"/>
    <property type="match status" value="1"/>
</dbReference>
<evidence type="ECO:0000313" key="4">
    <source>
        <dbReference type="EMBL" id="MBK7676705.1"/>
    </source>
</evidence>
<gene>
    <name evidence="4" type="ORF">IPJ27_19160</name>
</gene>